<dbReference type="InterPro" id="IPR005021">
    <property type="entry name" value="Terminase_largesu-like"/>
</dbReference>
<dbReference type="AlphaFoldDB" id="A0A069RFW2"/>
<proteinExistence type="predicted"/>
<dbReference type="PANTHER" id="PTHR41287">
    <property type="match status" value="1"/>
</dbReference>
<gene>
    <name evidence="3" type="ORF">CLIT_8c00800</name>
</gene>
<dbReference type="eggNOG" id="COG4626">
    <property type="taxonomic scope" value="Bacteria"/>
</dbReference>
<dbReference type="Proteomes" id="UP000027946">
    <property type="component" value="Unassembled WGS sequence"/>
</dbReference>
<protein>
    <submittedName>
        <fullName evidence="3">Putative terminase large subunit</fullName>
    </submittedName>
</protein>
<evidence type="ECO:0000259" key="2">
    <source>
        <dbReference type="Pfam" id="PF20441"/>
    </source>
</evidence>
<name>A0A069RFW2_PEPLI</name>
<reference evidence="3 4" key="1">
    <citation type="submission" date="2014-03" db="EMBL/GenBank/DDBJ databases">
        <title>Genome sequence of Clostridium litorale W6, DSM 5388.</title>
        <authorList>
            <person name="Poehlein A."/>
            <person name="Jagirdar A."/>
            <person name="Khonsari B."/>
            <person name="Chibani C.M."/>
            <person name="Gutierrez Gutierrez D.A."/>
            <person name="Davydova E."/>
            <person name="Alghaithi H.S."/>
            <person name="Nair K.P."/>
            <person name="Dhamotharan K."/>
            <person name="Chandran L."/>
            <person name="G W."/>
            <person name="Daniel R."/>
        </authorList>
    </citation>
    <scope>NUCLEOTIDE SEQUENCE [LARGE SCALE GENOMIC DNA]</scope>
    <source>
        <strain evidence="3 4">W6</strain>
    </source>
</reference>
<dbReference type="STRING" id="1121324.CLIT_8c00800"/>
<dbReference type="GO" id="GO:0004519">
    <property type="term" value="F:endonuclease activity"/>
    <property type="evidence" value="ECO:0007669"/>
    <property type="project" value="InterPro"/>
</dbReference>
<dbReference type="RefSeq" id="WP_038263087.1">
    <property type="nucleotide sequence ID" value="NZ_FSRH01000008.1"/>
</dbReference>
<organism evidence="3 4">
    <name type="scientific">Peptoclostridium litorale DSM 5388</name>
    <dbReference type="NCBI Taxonomy" id="1121324"/>
    <lineage>
        <taxon>Bacteria</taxon>
        <taxon>Bacillati</taxon>
        <taxon>Bacillota</taxon>
        <taxon>Clostridia</taxon>
        <taxon>Peptostreptococcales</taxon>
        <taxon>Peptoclostridiaceae</taxon>
        <taxon>Peptoclostridium</taxon>
    </lineage>
</organism>
<dbReference type="PANTHER" id="PTHR41287:SF1">
    <property type="entry name" value="PROTEIN YMFN"/>
    <property type="match status" value="1"/>
</dbReference>
<evidence type="ECO:0000313" key="3">
    <source>
        <dbReference type="EMBL" id="KDR95911.1"/>
    </source>
</evidence>
<evidence type="ECO:0000313" key="4">
    <source>
        <dbReference type="Proteomes" id="UP000027946"/>
    </source>
</evidence>
<dbReference type="Pfam" id="PF20441">
    <property type="entry name" value="TerL_nuclease"/>
    <property type="match status" value="1"/>
</dbReference>
<dbReference type="Pfam" id="PF03354">
    <property type="entry name" value="TerL_ATPase"/>
    <property type="match status" value="1"/>
</dbReference>
<keyword evidence="4" id="KW-1185">Reference proteome</keyword>
<feature type="domain" description="Terminase large subunit-like ATPase" evidence="1">
    <location>
        <begin position="77"/>
        <end position="248"/>
    </location>
</feature>
<dbReference type="InterPro" id="IPR027417">
    <property type="entry name" value="P-loop_NTPase"/>
</dbReference>
<accession>A0A069RFW2</accession>
<dbReference type="OrthoDB" id="9760250at2"/>
<dbReference type="InterPro" id="IPR046462">
    <property type="entry name" value="TerL_nuclease"/>
</dbReference>
<comment type="caution">
    <text evidence="3">The sequence shown here is derived from an EMBL/GenBank/DDBJ whole genome shotgun (WGS) entry which is preliminary data.</text>
</comment>
<dbReference type="EMBL" id="JJMM01000008">
    <property type="protein sequence ID" value="KDR95911.1"/>
    <property type="molecule type" value="Genomic_DNA"/>
</dbReference>
<dbReference type="Gene3D" id="3.40.50.300">
    <property type="entry name" value="P-loop containing nucleotide triphosphate hydrolases"/>
    <property type="match status" value="1"/>
</dbReference>
<dbReference type="InterPro" id="IPR046461">
    <property type="entry name" value="TerL_ATPase"/>
</dbReference>
<dbReference type="PROSITE" id="PS51257">
    <property type="entry name" value="PROKAR_LIPOPROTEIN"/>
    <property type="match status" value="1"/>
</dbReference>
<sequence>MDRVTKYAREVLAGNIVAGYLVILACNRHIEDLKKSKKKSYKYCYDEEAADRAIDFFGFLNHTKGEWAGTPVELELWQCFVIGSIFGWKHKDTDLRRYRTAYEQVARKNGKSTKLAGVGLYGLTGDGEQGAEVYSAATKRDQSKIIFDEAKRMVKASKHLSKYIDTFTNNMNVPVNNSKFEPLSSDANTMDGLNVHFGLIDELHAHKTREVYDVLETATGARSQPLIYIITTAGFNRNGICYEMYEYSVKILEGTVEDDTFFAYIAQIDEGDDWTDPECWIKANPNLGVSCNVEDLQRKCEKAKEIPAAQNNFLCKHLNIWVNSQKRWMNMFKWAECPQKIVTEKELIEYPCIVGMDLSSTTDITSVNFEFDMEDYFYILSHSFMPEEGIEEKERRDNVPYTAWAREGYITLTPGPVVDYDWIELYIFEKAKVFDIMEICYDPWNATQIANDFKNEGFTTVEVRQGYKTLSEPMKNVYDLVLQQKLIHNGNPLLTWTMSNVVATQDPAGNIKPDKSKAQYRIDPAVALITSHSRAMLKPYKGRKSVYEERGLFFI</sequence>
<evidence type="ECO:0000259" key="1">
    <source>
        <dbReference type="Pfam" id="PF03354"/>
    </source>
</evidence>
<feature type="domain" description="Terminase large subunit-like endonuclease" evidence="2">
    <location>
        <begin position="256"/>
        <end position="535"/>
    </location>
</feature>